<dbReference type="WBParaSite" id="DME_0000738501-mRNA-1">
    <property type="protein sequence ID" value="DME_0000738501-mRNA-1"/>
    <property type="gene ID" value="DME_0000738501"/>
</dbReference>
<dbReference type="GO" id="GO:0005875">
    <property type="term" value="C:microtubule associated complex"/>
    <property type="evidence" value="ECO:0007669"/>
    <property type="project" value="TreeGrafter"/>
</dbReference>
<dbReference type="GO" id="GO:0005874">
    <property type="term" value="C:microtubule"/>
    <property type="evidence" value="ECO:0007669"/>
    <property type="project" value="InterPro"/>
</dbReference>
<dbReference type="Proteomes" id="UP000274756">
    <property type="component" value="Unassembled WGS sequence"/>
</dbReference>
<gene>
    <name evidence="3" type="ORF">DME_LOCUS1747</name>
</gene>
<dbReference type="Proteomes" id="UP000038040">
    <property type="component" value="Unplaced"/>
</dbReference>
<evidence type="ECO:0000313" key="4">
    <source>
        <dbReference type="Proteomes" id="UP000038040"/>
    </source>
</evidence>
<dbReference type="GO" id="GO:0003779">
    <property type="term" value="F:actin binding"/>
    <property type="evidence" value="ECO:0007669"/>
    <property type="project" value="TreeGrafter"/>
</dbReference>
<evidence type="ECO:0000259" key="2">
    <source>
        <dbReference type="Pfam" id="PF25281"/>
    </source>
</evidence>
<dbReference type="GO" id="GO:0030425">
    <property type="term" value="C:dendrite"/>
    <property type="evidence" value="ECO:0007669"/>
    <property type="project" value="TreeGrafter"/>
</dbReference>
<dbReference type="AlphaFoldDB" id="A0A158Q5H6"/>
<dbReference type="EMBL" id="UYYG01000030">
    <property type="protein sequence ID" value="VDN51774.1"/>
    <property type="molecule type" value="Genomic_DNA"/>
</dbReference>
<evidence type="ECO:0000256" key="1">
    <source>
        <dbReference type="SAM" id="MobiDB-lite"/>
    </source>
</evidence>
<feature type="region of interest" description="Disordered" evidence="1">
    <location>
        <begin position="260"/>
        <end position="391"/>
    </location>
</feature>
<organism evidence="4 6">
    <name type="scientific">Dracunculus medinensis</name>
    <name type="common">Guinea worm</name>
    <dbReference type="NCBI Taxonomy" id="318479"/>
    <lineage>
        <taxon>Eukaryota</taxon>
        <taxon>Metazoa</taxon>
        <taxon>Ecdysozoa</taxon>
        <taxon>Nematoda</taxon>
        <taxon>Chromadorea</taxon>
        <taxon>Rhabditida</taxon>
        <taxon>Spirurina</taxon>
        <taxon>Dracunculoidea</taxon>
        <taxon>Dracunculidae</taxon>
        <taxon>Dracunculus</taxon>
    </lineage>
</organism>
<dbReference type="GO" id="GO:0045202">
    <property type="term" value="C:synapse"/>
    <property type="evidence" value="ECO:0007669"/>
    <property type="project" value="TreeGrafter"/>
</dbReference>
<reference evidence="6" key="1">
    <citation type="submission" date="2016-04" db="UniProtKB">
        <authorList>
            <consortium name="WormBaseParasite"/>
        </authorList>
    </citation>
    <scope>IDENTIFICATION</scope>
</reference>
<dbReference type="PANTHER" id="PTHR13843:SF12">
    <property type="entry name" value="ATPASE F1_V1_A1 COMPLEX ALPHA_BETA SUBUNIT NUCLEOTIDE-BINDING DOMAIN-CONTAINING PROTEIN"/>
    <property type="match status" value="1"/>
</dbReference>
<dbReference type="GO" id="GO:0031114">
    <property type="term" value="P:regulation of microtubule depolymerization"/>
    <property type="evidence" value="ECO:0007669"/>
    <property type="project" value="TreeGrafter"/>
</dbReference>
<evidence type="ECO:0000313" key="6">
    <source>
        <dbReference type="WBParaSite" id="DME_0000738501-mRNA-1"/>
    </source>
</evidence>
<dbReference type="PANTHER" id="PTHR13843">
    <property type="entry name" value="MICROTUBULE-ASSOCIATED PROTEIN"/>
    <property type="match status" value="1"/>
</dbReference>
<keyword evidence="5" id="KW-1185">Reference proteome</keyword>
<dbReference type="GO" id="GO:0007409">
    <property type="term" value="P:axonogenesis"/>
    <property type="evidence" value="ECO:0007669"/>
    <property type="project" value="TreeGrafter"/>
</dbReference>
<dbReference type="GO" id="GO:0005829">
    <property type="term" value="C:cytosol"/>
    <property type="evidence" value="ECO:0007669"/>
    <property type="project" value="TreeGrafter"/>
</dbReference>
<evidence type="ECO:0000313" key="3">
    <source>
        <dbReference type="EMBL" id="VDN51774.1"/>
    </source>
</evidence>
<feature type="region of interest" description="Disordered" evidence="1">
    <location>
        <begin position="607"/>
        <end position="627"/>
    </location>
</feature>
<dbReference type="GO" id="GO:0016358">
    <property type="term" value="P:dendrite development"/>
    <property type="evidence" value="ECO:0007669"/>
    <property type="project" value="TreeGrafter"/>
</dbReference>
<feature type="domain" description="Microtubule-associated protein 1A/B/S-like MBL-like" evidence="2">
    <location>
        <begin position="10"/>
        <end position="243"/>
    </location>
</feature>
<dbReference type="Pfam" id="PF25281">
    <property type="entry name" value="MBL_MAP1B"/>
    <property type="match status" value="1"/>
</dbReference>
<feature type="compositionally biased region" description="Polar residues" evidence="1">
    <location>
        <begin position="276"/>
        <end position="315"/>
    </location>
</feature>
<feature type="compositionally biased region" description="Polar residues" evidence="1">
    <location>
        <begin position="323"/>
        <end position="336"/>
    </location>
</feature>
<sequence length="859" mass="94095">MESDADLLVLLPPGHSVGTIRTRRPVMYVFSGGDEDAAFFSVNGFSLLLDGGDCKEVPFWNLIRNYDKISAVIATRVSPNSLRGISTILRRKALAECHPNFGAFICNLPSRKTVLGDNDVAEMIRTLHDDLNTEGLKPIETFTNPKGEPITLYEVIGEGALSMIVLNPERGSKDFTALANALKTGEDFEKHCAAASLAILLVWTPSDISKPTTRILYPGACPLDKLYAALEKLKSLEYLRQATFISGATRERPVAPPHGYVPPVKPLNQKPPVVPSTRTSLVRRTPLTPSHTDNSLKSLSNNNVRLTKSTATTESPIKKTVKQPLSKSASAQQGRQSFPVAAKKLPTIPKSNAAKIEKKTNDKAGVGGAQASLVHQKPSQKANSTKSHKTESVIITKTAVKAEGKTNEIQKHLNDEIGERISNEKDRQIVENIENTHFEQQNLQTELDTPISETEINIENAPISETEVNIENSPISETEVNIVNAPISETEVNIENAPISETVSTESPISTHVNIDNESKAEIFDQDFSNGLSPVTTETEENEVRNQNSMQLNGFREMEFATANSSPHAPSSATYEDTPLLESTPLESLSTPIDNYDTNLEMKTGSDEDMLISPSSPKSEKDLNNITNNGDVKKNIANTNKAFNISREDNSVVDAILDDVIESLAGESEKNDSPKEDDFFTHSDAIYSSNNNAKLLEAQKLYEDSHATEQYLPPVTTTLRVRGRPSNSIVSKPKLSNPLYFDIVFIPHHGPHAALTDEHAATTFVSNIRSKRYVLSGQNAIKTYILDGIIAGKNSWNKPDMEIDILPTHDTNDLIAFDQLKAAEMSDAGINLRCSVERCTLRLSSGGADDICSAFKFEL</sequence>
<protein>
    <submittedName>
        <fullName evidence="6">Microtubule-associated protein futsch</fullName>
    </submittedName>
</protein>
<dbReference type="GO" id="GO:0000226">
    <property type="term" value="P:microtubule cytoskeleton organization"/>
    <property type="evidence" value="ECO:0007669"/>
    <property type="project" value="InterPro"/>
</dbReference>
<dbReference type="InterPro" id="IPR057480">
    <property type="entry name" value="MAP1A/B/S-like_MBL"/>
</dbReference>
<dbReference type="InterPro" id="IPR026074">
    <property type="entry name" value="MAP1"/>
</dbReference>
<dbReference type="GO" id="GO:0008017">
    <property type="term" value="F:microtubule binding"/>
    <property type="evidence" value="ECO:0007669"/>
    <property type="project" value="InterPro"/>
</dbReference>
<dbReference type="OrthoDB" id="5874845at2759"/>
<dbReference type="GO" id="GO:0043025">
    <property type="term" value="C:neuronal cell body"/>
    <property type="evidence" value="ECO:0007669"/>
    <property type="project" value="TreeGrafter"/>
</dbReference>
<proteinExistence type="predicted"/>
<name>A0A158Q5H6_DRAME</name>
<evidence type="ECO:0000313" key="5">
    <source>
        <dbReference type="Proteomes" id="UP000274756"/>
    </source>
</evidence>
<reference evidence="3 5" key="2">
    <citation type="submission" date="2018-11" db="EMBL/GenBank/DDBJ databases">
        <authorList>
            <consortium name="Pathogen Informatics"/>
        </authorList>
    </citation>
    <scope>NUCLEOTIDE SEQUENCE [LARGE SCALE GENOMIC DNA]</scope>
</reference>
<dbReference type="STRING" id="318479.A0A158Q5H6"/>
<accession>A0A158Q5H6</accession>